<reference evidence="2" key="1">
    <citation type="submission" date="2022-11" db="UniProtKB">
        <authorList>
            <consortium name="WormBaseParasite"/>
        </authorList>
    </citation>
    <scope>IDENTIFICATION</scope>
</reference>
<organism evidence="1 2">
    <name type="scientific">Panagrolaimus sp. PS1159</name>
    <dbReference type="NCBI Taxonomy" id="55785"/>
    <lineage>
        <taxon>Eukaryota</taxon>
        <taxon>Metazoa</taxon>
        <taxon>Ecdysozoa</taxon>
        <taxon>Nematoda</taxon>
        <taxon>Chromadorea</taxon>
        <taxon>Rhabditida</taxon>
        <taxon>Tylenchina</taxon>
        <taxon>Panagrolaimomorpha</taxon>
        <taxon>Panagrolaimoidea</taxon>
        <taxon>Panagrolaimidae</taxon>
        <taxon>Panagrolaimus</taxon>
    </lineage>
</organism>
<accession>A0AC35FD57</accession>
<sequence>MNTFLGSAVLTRVCRETFKPIFVTLSDNNNGKIEDIYVYCALGKPKINGLSDDYEVYDNMLLGYIETNPNTLITQVKGNYSSEDDNEYCDKNGYLSVNFIYKRCIGFNRSFCF</sequence>
<protein>
    <submittedName>
        <fullName evidence="2">Uncharacterized protein</fullName>
    </submittedName>
</protein>
<evidence type="ECO:0000313" key="2">
    <source>
        <dbReference type="WBParaSite" id="PS1159_v2.g16187.t1"/>
    </source>
</evidence>
<dbReference type="Proteomes" id="UP000887580">
    <property type="component" value="Unplaced"/>
</dbReference>
<evidence type="ECO:0000313" key="1">
    <source>
        <dbReference type="Proteomes" id="UP000887580"/>
    </source>
</evidence>
<dbReference type="WBParaSite" id="PS1159_v2.g16187.t1">
    <property type="protein sequence ID" value="PS1159_v2.g16187.t1"/>
    <property type="gene ID" value="PS1159_v2.g16187"/>
</dbReference>
<name>A0AC35FD57_9BILA</name>
<proteinExistence type="predicted"/>